<dbReference type="PANTHER" id="PTHR30404">
    <property type="entry name" value="N-ACETYLMURAMOYL-L-ALANINE AMIDASE"/>
    <property type="match status" value="1"/>
</dbReference>
<evidence type="ECO:0000313" key="4">
    <source>
        <dbReference type="Proteomes" id="UP001057877"/>
    </source>
</evidence>
<dbReference type="RefSeq" id="WP_258383527.1">
    <property type="nucleotide sequence ID" value="NZ_CP091430.1"/>
</dbReference>
<keyword evidence="1 3" id="KW-0378">Hydrolase</keyword>
<sequence length="303" mass="32884">MGYLVALDDGHGMKTPGKRTPIFPAHSGLEGETKQGYMHENEFNRAVVAKCKAHLERSGINVLLTAPGDDDPSLTDRTNLANSKGADLFVSVHANAYTGTWGSAKGVETYCYPGSKKGRAFAAVLHKYLIEHTYQVNRGVREADFAVLRQTNMPAALVEAAFMDNLEEATLLVSDAFRSECAEEIARGVCEYLCVEFVEETIKKPDIRPTVHKVAIAVNGKLIEVSGFMREGNSFVPIRAIGDAAGTPVDWDINSGKVILNSVVLKTTVFVGETGYAWAREVAAVISHEIEWDGGTCTVNFKG</sequence>
<dbReference type="SMART" id="SM00646">
    <property type="entry name" value="Ami_3"/>
    <property type="match status" value="1"/>
</dbReference>
<dbReference type="Pfam" id="PF07833">
    <property type="entry name" value="Cu_amine_oxidN1"/>
    <property type="match status" value="1"/>
</dbReference>
<accession>A0ABY5S1B0</accession>
<evidence type="ECO:0000259" key="2">
    <source>
        <dbReference type="SMART" id="SM00646"/>
    </source>
</evidence>
<reference evidence="3" key="1">
    <citation type="submission" date="2022-01" db="EMBL/GenBank/DDBJ databases">
        <title>Paenibacillus spongiae sp. nov., isolated from marine sponge.</title>
        <authorList>
            <person name="Li Z."/>
            <person name="Zhang M."/>
        </authorList>
    </citation>
    <scope>NUCLEOTIDE SEQUENCE</scope>
    <source>
        <strain evidence="3">PHS-Z3</strain>
    </source>
</reference>
<protein>
    <submittedName>
        <fullName evidence="3">N-acetylmuramoyl-L-alanine amidase</fullName>
        <ecNumber evidence="3">3.5.1.28</ecNumber>
    </submittedName>
</protein>
<dbReference type="GO" id="GO:0008745">
    <property type="term" value="F:N-acetylmuramoyl-L-alanine amidase activity"/>
    <property type="evidence" value="ECO:0007669"/>
    <property type="project" value="UniProtKB-EC"/>
</dbReference>
<name>A0ABY5S1B0_9BACL</name>
<dbReference type="InterPro" id="IPR002508">
    <property type="entry name" value="MurNAc-LAA_cat"/>
</dbReference>
<dbReference type="InterPro" id="IPR012854">
    <property type="entry name" value="Cu_amine_oxidase-like_N"/>
</dbReference>
<dbReference type="SUPFAM" id="SSF53187">
    <property type="entry name" value="Zn-dependent exopeptidases"/>
    <property type="match status" value="1"/>
</dbReference>
<dbReference type="Gene3D" id="3.40.630.40">
    <property type="entry name" value="Zn-dependent exopeptidases"/>
    <property type="match status" value="1"/>
</dbReference>
<dbReference type="EC" id="3.5.1.28" evidence="3"/>
<proteinExistence type="predicted"/>
<organism evidence="3 4">
    <name type="scientific">Paenibacillus spongiae</name>
    <dbReference type="NCBI Taxonomy" id="2909671"/>
    <lineage>
        <taxon>Bacteria</taxon>
        <taxon>Bacillati</taxon>
        <taxon>Bacillota</taxon>
        <taxon>Bacilli</taxon>
        <taxon>Bacillales</taxon>
        <taxon>Paenibacillaceae</taxon>
        <taxon>Paenibacillus</taxon>
    </lineage>
</organism>
<dbReference type="EMBL" id="CP091430">
    <property type="protein sequence ID" value="UVI27439.1"/>
    <property type="molecule type" value="Genomic_DNA"/>
</dbReference>
<dbReference type="Pfam" id="PF01520">
    <property type="entry name" value="Amidase_3"/>
    <property type="match status" value="1"/>
</dbReference>
<dbReference type="Proteomes" id="UP001057877">
    <property type="component" value="Chromosome"/>
</dbReference>
<feature type="domain" description="MurNAc-LAA" evidence="2">
    <location>
        <begin position="78"/>
        <end position="190"/>
    </location>
</feature>
<evidence type="ECO:0000313" key="3">
    <source>
        <dbReference type="EMBL" id="UVI27439.1"/>
    </source>
</evidence>
<keyword evidence="4" id="KW-1185">Reference proteome</keyword>
<evidence type="ECO:0000256" key="1">
    <source>
        <dbReference type="ARBA" id="ARBA00022801"/>
    </source>
</evidence>
<dbReference type="PANTHER" id="PTHR30404:SF0">
    <property type="entry name" value="N-ACETYLMURAMOYL-L-ALANINE AMIDASE AMIC"/>
    <property type="match status" value="1"/>
</dbReference>
<gene>
    <name evidence="3" type="ORF">L1F29_18385</name>
</gene>
<dbReference type="CDD" id="cd02696">
    <property type="entry name" value="MurNAc-LAA"/>
    <property type="match status" value="1"/>
</dbReference>
<dbReference type="InterPro" id="IPR050695">
    <property type="entry name" value="N-acetylmuramoyl_amidase_3"/>
</dbReference>